<sequence length="50" mass="5541">MSVIPTSGHPFLTRSCSCWLLNNRGNLFSQYMQLTMADANGATFSWNTGL</sequence>
<name>A0A2P2N127_RHIMU</name>
<dbReference type="AlphaFoldDB" id="A0A2P2N127"/>
<reference evidence="1" key="1">
    <citation type="submission" date="2018-02" db="EMBL/GenBank/DDBJ databases">
        <title>Rhizophora mucronata_Transcriptome.</title>
        <authorList>
            <person name="Meera S.P."/>
            <person name="Sreeshan A."/>
            <person name="Augustine A."/>
        </authorList>
    </citation>
    <scope>NUCLEOTIDE SEQUENCE</scope>
    <source>
        <tissue evidence="1">Leaf</tissue>
    </source>
</reference>
<accession>A0A2P2N127</accession>
<evidence type="ECO:0000313" key="1">
    <source>
        <dbReference type="EMBL" id="MBX36146.1"/>
    </source>
</evidence>
<dbReference type="EMBL" id="GGEC01055662">
    <property type="protein sequence ID" value="MBX36146.1"/>
    <property type="molecule type" value="Transcribed_RNA"/>
</dbReference>
<protein>
    <submittedName>
        <fullName evidence="1">Uncharacterized protein</fullName>
    </submittedName>
</protein>
<proteinExistence type="predicted"/>
<organism evidence="1">
    <name type="scientific">Rhizophora mucronata</name>
    <name type="common">Asiatic mangrove</name>
    <dbReference type="NCBI Taxonomy" id="61149"/>
    <lineage>
        <taxon>Eukaryota</taxon>
        <taxon>Viridiplantae</taxon>
        <taxon>Streptophyta</taxon>
        <taxon>Embryophyta</taxon>
        <taxon>Tracheophyta</taxon>
        <taxon>Spermatophyta</taxon>
        <taxon>Magnoliopsida</taxon>
        <taxon>eudicotyledons</taxon>
        <taxon>Gunneridae</taxon>
        <taxon>Pentapetalae</taxon>
        <taxon>rosids</taxon>
        <taxon>fabids</taxon>
        <taxon>Malpighiales</taxon>
        <taxon>Rhizophoraceae</taxon>
        <taxon>Rhizophora</taxon>
    </lineage>
</organism>